<comment type="caution">
    <text evidence="2">The sequence shown here is derived from an EMBL/GenBank/DDBJ whole genome shotgun (WGS) entry which is preliminary data.</text>
</comment>
<feature type="compositionally biased region" description="Basic and acidic residues" evidence="1">
    <location>
        <begin position="127"/>
        <end position="149"/>
    </location>
</feature>
<feature type="region of interest" description="Disordered" evidence="1">
    <location>
        <begin position="222"/>
        <end position="258"/>
    </location>
</feature>
<reference evidence="2 3" key="1">
    <citation type="submission" date="2015-09" db="EMBL/GenBank/DDBJ databases">
        <title>Draft genome of the scarab beetle Oryctes borbonicus.</title>
        <authorList>
            <person name="Meyer J.M."/>
            <person name="Markov G.V."/>
            <person name="Baskaran P."/>
            <person name="Herrmann M."/>
            <person name="Sommer R.J."/>
            <person name="Roedelsperger C."/>
        </authorList>
    </citation>
    <scope>NUCLEOTIDE SEQUENCE [LARGE SCALE GENOMIC DNA]</scope>
    <source>
        <strain evidence="2">OB123</strain>
        <tissue evidence="2">Whole animal</tissue>
    </source>
</reference>
<gene>
    <name evidence="2" type="ORF">AMK59_7097</name>
</gene>
<feature type="region of interest" description="Disordered" evidence="1">
    <location>
        <begin position="124"/>
        <end position="157"/>
    </location>
</feature>
<keyword evidence="3" id="KW-1185">Reference proteome</keyword>
<evidence type="ECO:0000256" key="1">
    <source>
        <dbReference type="SAM" id="MobiDB-lite"/>
    </source>
</evidence>
<organism evidence="2 3">
    <name type="scientific">Oryctes borbonicus</name>
    <dbReference type="NCBI Taxonomy" id="1629725"/>
    <lineage>
        <taxon>Eukaryota</taxon>
        <taxon>Metazoa</taxon>
        <taxon>Ecdysozoa</taxon>
        <taxon>Arthropoda</taxon>
        <taxon>Hexapoda</taxon>
        <taxon>Insecta</taxon>
        <taxon>Pterygota</taxon>
        <taxon>Neoptera</taxon>
        <taxon>Endopterygota</taxon>
        <taxon>Coleoptera</taxon>
        <taxon>Polyphaga</taxon>
        <taxon>Scarabaeiformia</taxon>
        <taxon>Scarabaeidae</taxon>
        <taxon>Dynastinae</taxon>
        <taxon>Oryctes</taxon>
    </lineage>
</organism>
<proteinExistence type="predicted"/>
<evidence type="ECO:0000313" key="2">
    <source>
        <dbReference type="EMBL" id="KRT79549.1"/>
    </source>
</evidence>
<dbReference type="Proteomes" id="UP000051574">
    <property type="component" value="Unassembled WGS sequence"/>
</dbReference>
<name>A0A0T6AXE4_9SCAR</name>
<evidence type="ECO:0000313" key="3">
    <source>
        <dbReference type="Proteomes" id="UP000051574"/>
    </source>
</evidence>
<dbReference type="AlphaFoldDB" id="A0A0T6AXE4"/>
<dbReference type="OrthoDB" id="295029at2759"/>
<protein>
    <submittedName>
        <fullName evidence="2">Uncharacterized protein</fullName>
    </submittedName>
</protein>
<accession>A0A0T6AXE4</accession>
<feature type="non-terminal residue" evidence="2">
    <location>
        <position position="1"/>
    </location>
</feature>
<sequence length="258" mass="28837">FRTIDHRTGINFDLSEGDLMQQHELFKQVCSESINILSELDDPLFVDQEEDDDSFFPKPVIEREFRRNYDSDSDEDISPLRINSISMDVDPWSPPEANSSNDPWGSVNEEVKADNTGWADFSSAKFDNFEQADRKNATETKKPDTEQQKKQSAAKTDLKLKNLEINSNIVEANELKKISNESIETIAQVAKDSLEEKKLLEASGDQAKTDACTVPTVKEMPLVGATKDGDTVPAQTDSSEEAFKQTAVDITEPNKEGV</sequence>
<dbReference type="EMBL" id="LJIG01022629">
    <property type="protein sequence ID" value="KRT79549.1"/>
    <property type="molecule type" value="Genomic_DNA"/>
</dbReference>
<feature type="region of interest" description="Disordered" evidence="1">
    <location>
        <begin position="86"/>
        <end position="109"/>
    </location>
</feature>